<dbReference type="AlphaFoldDB" id="A0A382ZBK5"/>
<sequence length="79" mass="9040">VLYNFTSEDTDRGVVTIGLTPWHLEIDGQYQIRTCIDNDGDDKINSVVTDEAFILKKRGQQIQIPFAVKQTTMVEIRQI</sequence>
<dbReference type="EMBL" id="UINC01182596">
    <property type="protein sequence ID" value="SVD92897.1"/>
    <property type="molecule type" value="Genomic_DNA"/>
</dbReference>
<gene>
    <name evidence="1" type="ORF">METZ01_LOCUS445751</name>
</gene>
<organism evidence="1">
    <name type="scientific">marine metagenome</name>
    <dbReference type="NCBI Taxonomy" id="408172"/>
    <lineage>
        <taxon>unclassified sequences</taxon>
        <taxon>metagenomes</taxon>
        <taxon>ecological metagenomes</taxon>
    </lineage>
</organism>
<proteinExistence type="predicted"/>
<name>A0A382ZBK5_9ZZZZ</name>
<accession>A0A382ZBK5</accession>
<evidence type="ECO:0000313" key="1">
    <source>
        <dbReference type="EMBL" id="SVD92897.1"/>
    </source>
</evidence>
<protein>
    <submittedName>
        <fullName evidence="1">Uncharacterized protein</fullName>
    </submittedName>
</protein>
<feature type="non-terminal residue" evidence="1">
    <location>
        <position position="1"/>
    </location>
</feature>
<reference evidence="1" key="1">
    <citation type="submission" date="2018-05" db="EMBL/GenBank/DDBJ databases">
        <authorList>
            <person name="Lanie J.A."/>
            <person name="Ng W.-L."/>
            <person name="Kazmierczak K.M."/>
            <person name="Andrzejewski T.M."/>
            <person name="Davidsen T.M."/>
            <person name="Wayne K.J."/>
            <person name="Tettelin H."/>
            <person name="Glass J.I."/>
            <person name="Rusch D."/>
            <person name="Podicherti R."/>
            <person name="Tsui H.-C.T."/>
            <person name="Winkler M.E."/>
        </authorList>
    </citation>
    <scope>NUCLEOTIDE SEQUENCE</scope>
</reference>